<evidence type="ECO:0000259" key="2">
    <source>
        <dbReference type="Pfam" id="PF00534"/>
    </source>
</evidence>
<evidence type="ECO:0000256" key="1">
    <source>
        <dbReference type="ARBA" id="ARBA00009481"/>
    </source>
</evidence>
<evidence type="ECO:0000313" key="5">
    <source>
        <dbReference type="Proteomes" id="UP000017805"/>
    </source>
</evidence>
<proteinExistence type="inferred from homology"/>
<reference evidence="4 5" key="1">
    <citation type="submission" date="2013-07" db="EMBL/GenBank/DDBJ databases">
        <title>Complete genome sequence of Bacillus infantis NRRL B-14911 that has potential to induce cardiac disease by antigenic mimicry.</title>
        <authorList>
            <person name="Massilamany C."/>
            <person name="Smith T.P.L."/>
            <person name="Loy J.D."/>
            <person name="Barletta R."/>
            <person name="Reddy J."/>
        </authorList>
    </citation>
    <scope>NUCLEOTIDE SEQUENCE [LARGE SCALE GENOMIC DNA]</scope>
    <source>
        <strain evidence="4 5">NRRL B-14911</strain>
    </source>
</reference>
<dbReference type="SUPFAM" id="SSF53756">
    <property type="entry name" value="UDP-Glycosyltransferase/glycogen phosphorylase"/>
    <property type="match status" value="1"/>
</dbReference>
<organism evidence="4 5">
    <name type="scientific">Bacillus infantis NRRL B-14911</name>
    <dbReference type="NCBI Taxonomy" id="1367477"/>
    <lineage>
        <taxon>Bacteria</taxon>
        <taxon>Bacillati</taxon>
        <taxon>Bacillota</taxon>
        <taxon>Bacilli</taxon>
        <taxon>Bacillales</taxon>
        <taxon>Bacillaceae</taxon>
        <taxon>Bacillus</taxon>
    </lineage>
</organism>
<dbReference type="HOGENOM" id="CLU_009583_0_1_9"/>
<accession>U5LII5</accession>
<dbReference type="PATRIC" id="fig|1367477.3.peg.4649"/>
<dbReference type="RefSeq" id="WP_009792721.1">
    <property type="nucleotide sequence ID" value="NC_022524.1"/>
</dbReference>
<dbReference type="InterPro" id="IPR001296">
    <property type="entry name" value="Glyco_trans_1"/>
</dbReference>
<comment type="similarity">
    <text evidence="1">Belongs to the glycosyltransferase group 1 family. Glycosyltransferase 4 subfamily.</text>
</comment>
<evidence type="ECO:0000259" key="3">
    <source>
        <dbReference type="Pfam" id="PF13477"/>
    </source>
</evidence>
<feature type="domain" description="Glycosyl transferase family 1" evidence="2">
    <location>
        <begin position="189"/>
        <end position="350"/>
    </location>
</feature>
<keyword evidence="5" id="KW-1185">Reference proteome</keyword>
<protein>
    <recommendedName>
        <fullName evidence="6">Glycosyl transferase family 1</fullName>
    </recommendedName>
</protein>
<sequence length="375" mass="43015">MKILFVTTVSSTVDAFLIPHIRLLVRQGHQVDVAFNIIREVNPELIKLGCEIHDIKFQRSPLKKQNLNAYKKIKKIVKNIGYDIIHTHTPIASLLTRVACRKMSNLKILYTAHGFHFFKGAPIKNWLLFYPMEKIAAKYTDAIITMNEEDYVFANKFKLKSKNSIYKIHGVGIELNKFSVQDSERKSSLRREYSYNNEDFILFFAAELNYNKHQDLLINAVYQIINKIPNVKLLLAGEGPLKDSYRELANKFGISDSVNFLGYRNDIPNLLAISDIGVSSSRREGLPVNILEAMATGLPIIATECRGNRDLVHEGENGYILRENDIEGFARAIEELYKSQNLRKTFGENSLMFVKAYSLNDVLIEMRNIYLTMIK</sequence>
<dbReference type="PANTHER" id="PTHR12526">
    <property type="entry name" value="GLYCOSYLTRANSFERASE"/>
    <property type="match status" value="1"/>
</dbReference>
<dbReference type="EMBL" id="CP006643">
    <property type="protein sequence ID" value="AGX06501.1"/>
    <property type="molecule type" value="Genomic_DNA"/>
</dbReference>
<feature type="domain" description="Glycosyltransferase subfamily 4-like N-terminal" evidence="3">
    <location>
        <begin position="2"/>
        <end position="146"/>
    </location>
</feature>
<dbReference type="KEGG" id="bif:N288_23310"/>
<dbReference type="GO" id="GO:0016757">
    <property type="term" value="F:glycosyltransferase activity"/>
    <property type="evidence" value="ECO:0007669"/>
    <property type="project" value="InterPro"/>
</dbReference>
<evidence type="ECO:0000313" key="4">
    <source>
        <dbReference type="EMBL" id="AGX06501.1"/>
    </source>
</evidence>
<dbReference type="Pfam" id="PF00534">
    <property type="entry name" value="Glycos_transf_1"/>
    <property type="match status" value="1"/>
</dbReference>
<dbReference type="AlphaFoldDB" id="U5LII5"/>
<dbReference type="Pfam" id="PF13477">
    <property type="entry name" value="Glyco_trans_4_2"/>
    <property type="match status" value="1"/>
</dbReference>
<dbReference type="InterPro" id="IPR028098">
    <property type="entry name" value="Glyco_trans_4-like_N"/>
</dbReference>
<gene>
    <name evidence="4" type="ORF">N288_23310</name>
</gene>
<dbReference type="STRING" id="1367477.N288_23310"/>
<dbReference type="Gene3D" id="3.40.50.2000">
    <property type="entry name" value="Glycogen Phosphorylase B"/>
    <property type="match status" value="2"/>
</dbReference>
<dbReference type="PANTHER" id="PTHR12526:SF630">
    <property type="entry name" value="GLYCOSYLTRANSFERASE"/>
    <property type="match status" value="1"/>
</dbReference>
<dbReference type="CDD" id="cd03808">
    <property type="entry name" value="GT4_CapM-like"/>
    <property type="match status" value="1"/>
</dbReference>
<name>U5LII5_9BACI</name>
<evidence type="ECO:0008006" key="6">
    <source>
        <dbReference type="Google" id="ProtNLM"/>
    </source>
</evidence>
<dbReference type="Proteomes" id="UP000017805">
    <property type="component" value="Chromosome"/>
</dbReference>